<dbReference type="OrthoDB" id="964185at2"/>
<gene>
    <name evidence="1" type="ORF">EHT25_08760</name>
</gene>
<keyword evidence="2" id="KW-1185">Reference proteome</keyword>
<name>A0A3P1C381_9BACT</name>
<dbReference type="Proteomes" id="UP000271925">
    <property type="component" value="Unassembled WGS sequence"/>
</dbReference>
<evidence type="ECO:0000313" key="1">
    <source>
        <dbReference type="EMBL" id="RRB07850.1"/>
    </source>
</evidence>
<sequence>MKDPKSIKQFIKEGKEALRYLRSEGIDIDLDNWISVREYVKRFHLKDESVVKDWVRRGIIPPDHVDFEKPNTIWAIKAVPYADRGIGR</sequence>
<protein>
    <submittedName>
        <fullName evidence="1">Uncharacterized protein</fullName>
    </submittedName>
</protein>
<accession>A0A3P1C381</accession>
<dbReference type="RefSeq" id="WP_124873355.1">
    <property type="nucleotide sequence ID" value="NZ_RQJO01000007.1"/>
</dbReference>
<evidence type="ECO:0000313" key="2">
    <source>
        <dbReference type="Proteomes" id="UP000271925"/>
    </source>
</evidence>
<reference evidence="1 2" key="1">
    <citation type="submission" date="2018-11" db="EMBL/GenBank/DDBJ databases">
        <authorList>
            <person name="Zhou Z."/>
            <person name="Wang G."/>
        </authorList>
    </citation>
    <scope>NUCLEOTIDE SEQUENCE [LARGE SCALE GENOMIC DNA]</scope>
    <source>
        <strain evidence="1 2">KCTC52004</strain>
    </source>
</reference>
<dbReference type="AlphaFoldDB" id="A0A3P1C381"/>
<organism evidence="1 2">
    <name type="scientific">Larkinella rosea</name>
    <dbReference type="NCBI Taxonomy" id="2025312"/>
    <lineage>
        <taxon>Bacteria</taxon>
        <taxon>Pseudomonadati</taxon>
        <taxon>Bacteroidota</taxon>
        <taxon>Cytophagia</taxon>
        <taxon>Cytophagales</taxon>
        <taxon>Spirosomataceae</taxon>
        <taxon>Larkinella</taxon>
    </lineage>
</organism>
<comment type="caution">
    <text evidence="1">The sequence shown here is derived from an EMBL/GenBank/DDBJ whole genome shotgun (WGS) entry which is preliminary data.</text>
</comment>
<dbReference type="EMBL" id="RQJO01000007">
    <property type="protein sequence ID" value="RRB07850.1"/>
    <property type="molecule type" value="Genomic_DNA"/>
</dbReference>
<proteinExistence type="predicted"/>